<dbReference type="Proteomes" id="UP000183613">
    <property type="component" value="Unassembled WGS sequence"/>
</dbReference>
<evidence type="ECO:0000256" key="1">
    <source>
        <dbReference type="SAM" id="Coils"/>
    </source>
</evidence>
<evidence type="ECO:0000313" key="3">
    <source>
        <dbReference type="EMBL" id="SEE32927.1"/>
    </source>
</evidence>
<dbReference type="EMBL" id="FNUD01000002">
    <property type="protein sequence ID" value="SEE32927.1"/>
    <property type="molecule type" value="Genomic_DNA"/>
</dbReference>
<keyword evidence="4" id="KW-1185">Reference proteome</keyword>
<dbReference type="Gene3D" id="3.30.70.60">
    <property type="match status" value="1"/>
</dbReference>
<accession>A0A0J6GDE7</accession>
<dbReference type="InterPro" id="IPR014717">
    <property type="entry name" value="Transl_elong_EF1B/ribsomal_bS6"/>
</dbReference>
<dbReference type="PATRIC" id="fig|882211.3.peg.2721"/>
<dbReference type="GO" id="GO:0043107">
    <property type="term" value="P:type IV pilus-dependent motility"/>
    <property type="evidence" value="ECO:0007669"/>
    <property type="project" value="InterPro"/>
</dbReference>
<sequence>MAAHWLVSVRSFDLRELDFGSPGTWSPRRKIAMASAWLGLVLVLGYSLLLEPQVARLQQQQDAQVVLKAEFESRAAQVANLDAYEMQMRELQATFSALLKQLPAQAEVPGLLDEVSRLGMATGLVIEHIQWLPEVLQPFYSELPLQMTLAGGYHDLGLFVSALASLPRIVTLHDFSLAPLNGADGGQLRMTLMARTYRTHDQGLIP</sequence>
<feature type="transmembrane region" description="Helical" evidence="2">
    <location>
        <begin position="31"/>
        <end position="50"/>
    </location>
</feature>
<dbReference type="GO" id="GO:0043683">
    <property type="term" value="P:type IV pilus assembly"/>
    <property type="evidence" value="ECO:0007669"/>
    <property type="project" value="InterPro"/>
</dbReference>
<dbReference type="PANTHER" id="PTHR39555:SF1">
    <property type="entry name" value="TYPE IV PILUS INNER MEMBRANE COMPONENT PILO"/>
    <property type="match status" value="1"/>
</dbReference>
<gene>
    <name evidence="3" type="ORF">SAMN04489800_0507</name>
</gene>
<keyword evidence="2" id="KW-0472">Membrane</keyword>
<dbReference type="Pfam" id="PF04350">
    <property type="entry name" value="PilO"/>
    <property type="match status" value="1"/>
</dbReference>
<evidence type="ECO:0000256" key="2">
    <source>
        <dbReference type="SAM" id="Phobius"/>
    </source>
</evidence>
<keyword evidence="2" id="KW-1133">Transmembrane helix</keyword>
<reference evidence="3" key="1">
    <citation type="submission" date="2016-10" db="EMBL/GenBank/DDBJ databases">
        <authorList>
            <person name="Varghese N."/>
            <person name="Submissions S."/>
        </authorList>
    </citation>
    <scope>NUCLEOTIDE SEQUENCE [LARGE SCALE GENOMIC DNA]</scope>
    <source>
        <strain evidence="3">LMG 25555</strain>
    </source>
</reference>
<proteinExistence type="predicted"/>
<keyword evidence="1" id="KW-0175">Coiled coil</keyword>
<evidence type="ECO:0000313" key="4">
    <source>
        <dbReference type="Proteomes" id="UP000183613"/>
    </source>
</evidence>
<dbReference type="InterPro" id="IPR007445">
    <property type="entry name" value="PilO"/>
</dbReference>
<name>A0A0J6GDE7_PSEDM</name>
<dbReference type="Gene3D" id="1.10.287.540">
    <property type="entry name" value="Helix hairpin bin"/>
    <property type="match status" value="1"/>
</dbReference>
<dbReference type="OrthoDB" id="9802133at2"/>
<dbReference type="PIRSF" id="PIRSF016482">
    <property type="entry name" value="PilO"/>
    <property type="match status" value="1"/>
</dbReference>
<dbReference type="AlphaFoldDB" id="A0A0J6GDE7"/>
<organism evidence="3 4">
    <name type="scientific">Pseudomonas deceptionensis</name>
    <dbReference type="NCBI Taxonomy" id="882211"/>
    <lineage>
        <taxon>Bacteria</taxon>
        <taxon>Pseudomonadati</taxon>
        <taxon>Pseudomonadota</taxon>
        <taxon>Gammaproteobacteria</taxon>
        <taxon>Pseudomonadales</taxon>
        <taxon>Pseudomonadaceae</taxon>
        <taxon>Pseudomonas</taxon>
    </lineage>
</organism>
<keyword evidence="2" id="KW-0812">Transmembrane</keyword>
<protein>
    <submittedName>
        <fullName evidence="3">Type IV pilus assembly protein PilO</fullName>
    </submittedName>
</protein>
<comment type="caution">
    <text evidence="3">The sequence shown here is derived from an EMBL/GenBank/DDBJ whole genome shotgun (WGS) entry which is preliminary data.</text>
</comment>
<dbReference type="RefSeq" id="WP_048360441.1">
    <property type="nucleotide sequence ID" value="NZ_FNUD01000002.1"/>
</dbReference>
<feature type="coiled-coil region" evidence="1">
    <location>
        <begin position="74"/>
        <end position="101"/>
    </location>
</feature>
<dbReference type="PANTHER" id="PTHR39555">
    <property type="entry name" value="FIMBRIAL ASSEMBLY PROTEIN PILO-LIKE PROTEIN-RELATED"/>
    <property type="match status" value="1"/>
</dbReference>